<evidence type="ECO:0000256" key="2">
    <source>
        <dbReference type="SAM" id="Coils"/>
    </source>
</evidence>
<dbReference type="EMBL" id="JACHNB010000001">
    <property type="protein sequence ID" value="MBB4744273.1"/>
    <property type="molecule type" value="Genomic_DNA"/>
</dbReference>
<dbReference type="Gene3D" id="3.30.70.1880">
    <property type="entry name" value="Protein of unknown function DUF881"/>
    <property type="match status" value="1"/>
</dbReference>
<evidence type="ECO:0000313" key="5">
    <source>
        <dbReference type="EMBL" id="MBB4744273.1"/>
    </source>
</evidence>
<dbReference type="Pfam" id="PF05949">
    <property type="entry name" value="DUF881"/>
    <property type="match status" value="1"/>
</dbReference>
<dbReference type="AlphaFoldDB" id="A0A7W7MBN2"/>
<keyword evidence="4" id="KW-0812">Transmembrane</keyword>
<evidence type="ECO:0000256" key="4">
    <source>
        <dbReference type="SAM" id="Phobius"/>
    </source>
</evidence>
<evidence type="ECO:0000313" key="6">
    <source>
        <dbReference type="Proteomes" id="UP000546162"/>
    </source>
</evidence>
<evidence type="ECO:0000256" key="1">
    <source>
        <dbReference type="ARBA" id="ARBA00009108"/>
    </source>
</evidence>
<sequence length="319" mass="32771">MTMPAGSTPDPDGESSGRRTYGPDFLTALFQNPLDPGYADAAARRAEGYRRTGARKHLTSGFALVITGVIGFLLVVGYQQTVADEPGRAKARDALVAQVEKRRAQTETLQARADQLADQVAELRERELGGAAVAGIGNLEAATGLAPVRGSGAKIVLGDGPASVDAVTGERRIEGLVKDIDLQLAANALWSAGAEAIAINGQRLTATSTIRQAGEAILVDTRPVTTPYEVIAIGPGDLAKDFRDGYAGKFFQTLAARFGLSFEASKVKNVTLNAAPELKLRSASPSTPPPAPSGAPSVAGSGVPSGVPGTAGSPSEGGR</sequence>
<protein>
    <submittedName>
        <fullName evidence="5">Uncharacterized protein YlxW (UPF0749 family)</fullName>
    </submittedName>
</protein>
<keyword evidence="4" id="KW-0472">Membrane</keyword>
<keyword evidence="6" id="KW-1185">Reference proteome</keyword>
<feature type="coiled-coil region" evidence="2">
    <location>
        <begin position="99"/>
        <end position="126"/>
    </location>
</feature>
<keyword evidence="4" id="KW-1133">Transmembrane helix</keyword>
<keyword evidence="2" id="KW-0175">Coiled coil</keyword>
<dbReference type="GO" id="GO:0005886">
    <property type="term" value="C:plasma membrane"/>
    <property type="evidence" value="ECO:0007669"/>
    <property type="project" value="TreeGrafter"/>
</dbReference>
<dbReference type="Proteomes" id="UP000546162">
    <property type="component" value="Unassembled WGS sequence"/>
</dbReference>
<feature type="region of interest" description="Disordered" evidence="3">
    <location>
        <begin position="278"/>
        <end position="319"/>
    </location>
</feature>
<dbReference type="InterPro" id="IPR010273">
    <property type="entry name" value="DUF881"/>
</dbReference>
<feature type="transmembrane region" description="Helical" evidence="4">
    <location>
        <begin position="58"/>
        <end position="78"/>
    </location>
</feature>
<reference evidence="5 6" key="1">
    <citation type="submission" date="2020-08" db="EMBL/GenBank/DDBJ databases">
        <title>Sequencing the genomes of 1000 actinobacteria strains.</title>
        <authorList>
            <person name="Klenk H.-P."/>
        </authorList>
    </citation>
    <scope>NUCLEOTIDE SEQUENCE [LARGE SCALE GENOMIC DNA]</scope>
    <source>
        <strain evidence="5 6">DSM 45809</strain>
    </source>
</reference>
<feature type="region of interest" description="Disordered" evidence="3">
    <location>
        <begin position="1"/>
        <end position="22"/>
    </location>
</feature>
<proteinExistence type="inferred from homology"/>
<organism evidence="5 6">
    <name type="scientific">Actinoplanes octamycinicus</name>
    <dbReference type="NCBI Taxonomy" id="135948"/>
    <lineage>
        <taxon>Bacteria</taxon>
        <taxon>Bacillati</taxon>
        <taxon>Actinomycetota</taxon>
        <taxon>Actinomycetes</taxon>
        <taxon>Micromonosporales</taxon>
        <taxon>Micromonosporaceae</taxon>
        <taxon>Actinoplanes</taxon>
    </lineage>
</organism>
<dbReference type="PANTHER" id="PTHR37313:SF1">
    <property type="entry name" value="UPF0749 PROTEIN RV1823"/>
    <property type="match status" value="1"/>
</dbReference>
<comment type="caution">
    <text evidence="5">The sequence shown here is derived from an EMBL/GenBank/DDBJ whole genome shotgun (WGS) entry which is preliminary data.</text>
</comment>
<accession>A0A7W7MBN2</accession>
<comment type="similarity">
    <text evidence="1">Belongs to the UPF0749 family.</text>
</comment>
<feature type="compositionally biased region" description="Low complexity" evidence="3">
    <location>
        <begin position="294"/>
        <end position="319"/>
    </location>
</feature>
<name>A0A7W7MBN2_9ACTN</name>
<dbReference type="PANTHER" id="PTHR37313">
    <property type="entry name" value="UPF0749 PROTEIN RV1825"/>
    <property type="match status" value="1"/>
</dbReference>
<evidence type="ECO:0000256" key="3">
    <source>
        <dbReference type="SAM" id="MobiDB-lite"/>
    </source>
</evidence>
<gene>
    <name evidence="5" type="ORF">BJY16_007732</name>
</gene>